<gene>
    <name evidence="1" type="ORF">POM88_023443</name>
</gene>
<dbReference type="EMBL" id="JAUIZM010000005">
    <property type="protein sequence ID" value="KAK1385708.1"/>
    <property type="molecule type" value="Genomic_DNA"/>
</dbReference>
<reference evidence="1" key="2">
    <citation type="submission" date="2023-05" db="EMBL/GenBank/DDBJ databases">
        <authorList>
            <person name="Schelkunov M.I."/>
        </authorList>
    </citation>
    <scope>NUCLEOTIDE SEQUENCE</scope>
    <source>
        <strain evidence="1">Hsosn_3</strain>
        <tissue evidence="1">Leaf</tissue>
    </source>
</reference>
<reference evidence="1" key="1">
    <citation type="submission" date="2023-02" db="EMBL/GenBank/DDBJ databases">
        <title>Genome of toxic invasive species Heracleum sosnowskyi carries increased number of genes despite the absence of recent whole-genome duplications.</title>
        <authorList>
            <person name="Schelkunov M."/>
            <person name="Shtratnikova V."/>
            <person name="Makarenko M."/>
            <person name="Klepikova A."/>
            <person name="Omelchenko D."/>
            <person name="Novikova G."/>
            <person name="Obukhova E."/>
            <person name="Bogdanov V."/>
            <person name="Penin A."/>
            <person name="Logacheva M."/>
        </authorList>
    </citation>
    <scope>NUCLEOTIDE SEQUENCE</scope>
    <source>
        <strain evidence="1">Hsosn_3</strain>
        <tissue evidence="1">Leaf</tissue>
    </source>
</reference>
<evidence type="ECO:0000313" key="2">
    <source>
        <dbReference type="Proteomes" id="UP001237642"/>
    </source>
</evidence>
<evidence type="ECO:0008006" key="3">
    <source>
        <dbReference type="Google" id="ProtNLM"/>
    </source>
</evidence>
<comment type="caution">
    <text evidence="1">The sequence shown here is derived from an EMBL/GenBank/DDBJ whole genome shotgun (WGS) entry which is preliminary data.</text>
</comment>
<proteinExistence type="predicted"/>
<protein>
    <recommendedName>
        <fullName evidence="3">F-box protein</fullName>
    </recommendedName>
</protein>
<evidence type="ECO:0000313" key="1">
    <source>
        <dbReference type="EMBL" id="KAK1385708.1"/>
    </source>
</evidence>
<name>A0AAD8IJH0_9APIA</name>
<keyword evidence="2" id="KW-1185">Reference proteome</keyword>
<organism evidence="1 2">
    <name type="scientific">Heracleum sosnowskyi</name>
    <dbReference type="NCBI Taxonomy" id="360622"/>
    <lineage>
        <taxon>Eukaryota</taxon>
        <taxon>Viridiplantae</taxon>
        <taxon>Streptophyta</taxon>
        <taxon>Embryophyta</taxon>
        <taxon>Tracheophyta</taxon>
        <taxon>Spermatophyta</taxon>
        <taxon>Magnoliopsida</taxon>
        <taxon>eudicotyledons</taxon>
        <taxon>Gunneridae</taxon>
        <taxon>Pentapetalae</taxon>
        <taxon>asterids</taxon>
        <taxon>campanulids</taxon>
        <taxon>Apiales</taxon>
        <taxon>Apiaceae</taxon>
        <taxon>Apioideae</taxon>
        <taxon>apioid superclade</taxon>
        <taxon>Tordylieae</taxon>
        <taxon>Tordyliinae</taxon>
        <taxon>Heracleum</taxon>
    </lineage>
</organism>
<sequence length="220" mass="24482">MLPAPNKDLSGSNVYLGLGFDSISNDYKLLRIGFRYNPGVQAELYSSKADSWKEIQIPKTIKTAKRGIPNIVHAKPGILYMTLRSSYDILEVFRLQPIPDIAMSDILDFEGNVAMVFKSGEGSTLGLFVLNDICGEVPWTKLFNLEGDVKISRVVCYLGAGEFVIKRADDAVGTYTYNYKTRETKKYALDLTTCTKSAVNTYTESLVSLNGFKQQDESSK</sequence>
<dbReference type="AlphaFoldDB" id="A0AAD8IJH0"/>
<accession>A0AAD8IJH0</accession>
<dbReference type="Proteomes" id="UP001237642">
    <property type="component" value="Unassembled WGS sequence"/>
</dbReference>